<dbReference type="Gene3D" id="1.10.443.10">
    <property type="entry name" value="Intergrase catalytic core"/>
    <property type="match status" value="1"/>
</dbReference>
<dbReference type="Gene3D" id="1.10.150.130">
    <property type="match status" value="1"/>
</dbReference>
<dbReference type="Pfam" id="PF00589">
    <property type="entry name" value="Phage_integrase"/>
    <property type="match status" value="1"/>
</dbReference>
<dbReference type="PANTHER" id="PTHR30349:SF64">
    <property type="entry name" value="PROPHAGE INTEGRASE INTD-RELATED"/>
    <property type="match status" value="1"/>
</dbReference>
<evidence type="ECO:0000313" key="8">
    <source>
        <dbReference type="EMBL" id="EOL43931.1"/>
    </source>
</evidence>
<dbReference type="GO" id="GO:0015074">
    <property type="term" value="P:DNA integration"/>
    <property type="evidence" value="ECO:0007669"/>
    <property type="project" value="UniProtKB-KW"/>
</dbReference>
<dbReference type="PANTHER" id="PTHR30349">
    <property type="entry name" value="PHAGE INTEGRASE-RELATED"/>
    <property type="match status" value="1"/>
</dbReference>
<dbReference type="GO" id="GO:0003677">
    <property type="term" value="F:DNA binding"/>
    <property type="evidence" value="ECO:0007669"/>
    <property type="project" value="UniProtKB-UniRule"/>
</dbReference>
<comment type="similarity">
    <text evidence="1">Belongs to the 'phage' integrase family.</text>
</comment>
<sequence>MARRGENIYKRKDGRWEGRFIKSRRPDNSIRYGYIYARTYKEVKIKLFEKKYQYKTQVKKEVKFKGTMKQWIDIWLDGALASKVKPSTYASYQYKLQQYVSSEIGEVPLVEVTQETIQKLVDRLSDRGLSAYTIRTVIQILKHSLSDALNYQYLLKNPVFDIVFPRQLRKKVSALTKNEQTRLEKSAMTSKNGVSVMLALHTGLRIGEISALKWEDIDLEKKELSVSRTLQRILSSRKGKKTEISIGLAKSVSGYRKIPLNKKICEILKNKKKAATSPYVVGENNRYFEPRTLSYQFKKILKRANLANLHFHQLRHTFATRLLEIGADVVSVSALLGHRSAKMTLDIYVDSMMTQRKKWVSRLV</sequence>
<reference evidence="8 9" key="1">
    <citation type="submission" date="2013-02" db="EMBL/GenBank/DDBJ databases">
        <title>The Genome Sequence of Enterococcus phoeniculicola BAA-412.</title>
        <authorList>
            <consortium name="The Broad Institute Genome Sequencing Platform"/>
            <consortium name="The Broad Institute Genome Sequencing Center for Infectious Disease"/>
            <person name="Earl A.M."/>
            <person name="Gilmore M.S."/>
            <person name="Lebreton F."/>
            <person name="Walker B."/>
            <person name="Young S.K."/>
            <person name="Zeng Q."/>
            <person name="Gargeya S."/>
            <person name="Fitzgerald M."/>
            <person name="Haas B."/>
            <person name="Abouelleil A."/>
            <person name="Alvarado L."/>
            <person name="Arachchi H.M."/>
            <person name="Berlin A.M."/>
            <person name="Chapman S.B."/>
            <person name="Dewar J."/>
            <person name="Goldberg J."/>
            <person name="Griggs A."/>
            <person name="Gujja S."/>
            <person name="Hansen M."/>
            <person name="Howarth C."/>
            <person name="Imamovic A."/>
            <person name="Larimer J."/>
            <person name="McCowan C."/>
            <person name="Murphy C."/>
            <person name="Neiman D."/>
            <person name="Pearson M."/>
            <person name="Priest M."/>
            <person name="Roberts A."/>
            <person name="Saif S."/>
            <person name="Shea T."/>
            <person name="Sisk P."/>
            <person name="Sykes S."/>
            <person name="Wortman J."/>
            <person name="Nusbaum C."/>
            <person name="Birren B."/>
        </authorList>
    </citation>
    <scope>NUCLEOTIDE SEQUENCE [LARGE SCALE GENOMIC DNA]</scope>
    <source>
        <strain evidence="8 9">ATCC BAA-412</strain>
    </source>
</reference>
<gene>
    <name evidence="8" type="ORF">UC3_01913</name>
</gene>
<organism evidence="8 9">
    <name type="scientific">Enterococcus phoeniculicola ATCC BAA-412</name>
    <dbReference type="NCBI Taxonomy" id="1158610"/>
    <lineage>
        <taxon>Bacteria</taxon>
        <taxon>Bacillati</taxon>
        <taxon>Bacillota</taxon>
        <taxon>Bacilli</taxon>
        <taxon>Lactobacillales</taxon>
        <taxon>Enterococcaceae</taxon>
        <taxon>Enterococcus</taxon>
    </lineage>
</organism>
<feature type="domain" description="Core-binding (CB)" evidence="7">
    <location>
        <begin position="66"/>
        <end position="149"/>
    </location>
</feature>
<feature type="domain" description="Tyr recombinase" evidence="6">
    <location>
        <begin position="170"/>
        <end position="362"/>
    </location>
</feature>
<accession>R3W807</accession>
<keyword evidence="2" id="KW-0229">DNA integration</keyword>
<dbReference type="PROSITE" id="PS51898">
    <property type="entry name" value="TYR_RECOMBINASE"/>
    <property type="match status" value="1"/>
</dbReference>
<dbReference type="InterPro" id="IPR050090">
    <property type="entry name" value="Tyrosine_recombinase_XerCD"/>
</dbReference>
<dbReference type="RefSeq" id="WP_010768575.1">
    <property type="nucleotide sequence ID" value="NZ_ASWE01000002.1"/>
</dbReference>
<dbReference type="SUPFAM" id="SSF56349">
    <property type="entry name" value="DNA breaking-rejoining enzymes"/>
    <property type="match status" value="1"/>
</dbReference>
<evidence type="ECO:0000313" key="9">
    <source>
        <dbReference type="Proteomes" id="UP000013785"/>
    </source>
</evidence>
<dbReference type="Proteomes" id="UP000013785">
    <property type="component" value="Unassembled WGS sequence"/>
</dbReference>
<dbReference type="PATRIC" id="fig|1158610.3.peg.1906"/>
<dbReference type="Pfam" id="PF14659">
    <property type="entry name" value="Phage_int_SAM_3"/>
    <property type="match status" value="1"/>
</dbReference>
<protein>
    <recommendedName>
        <fullName evidence="10">Tyr recombinase domain-containing protein</fullName>
    </recommendedName>
</protein>
<name>R3W807_9ENTE</name>
<keyword evidence="3 5" id="KW-0238">DNA-binding</keyword>
<evidence type="ECO:0000256" key="3">
    <source>
        <dbReference type="ARBA" id="ARBA00023125"/>
    </source>
</evidence>
<dbReference type="InterPro" id="IPR010998">
    <property type="entry name" value="Integrase_recombinase_N"/>
</dbReference>
<evidence type="ECO:0000259" key="7">
    <source>
        <dbReference type="PROSITE" id="PS51900"/>
    </source>
</evidence>
<dbReference type="EMBL" id="AJAT01000015">
    <property type="protein sequence ID" value="EOL43931.1"/>
    <property type="molecule type" value="Genomic_DNA"/>
</dbReference>
<evidence type="ECO:0000256" key="4">
    <source>
        <dbReference type="ARBA" id="ARBA00023172"/>
    </source>
</evidence>
<evidence type="ECO:0000259" key="6">
    <source>
        <dbReference type="PROSITE" id="PS51898"/>
    </source>
</evidence>
<dbReference type="InterPro" id="IPR044068">
    <property type="entry name" value="CB"/>
</dbReference>
<dbReference type="OrthoDB" id="9803188at2"/>
<comment type="caution">
    <text evidence="8">The sequence shown here is derived from an EMBL/GenBank/DDBJ whole genome shotgun (WGS) entry which is preliminary data.</text>
</comment>
<dbReference type="AlphaFoldDB" id="R3W807"/>
<dbReference type="STRING" id="154621.RV11_GL003067"/>
<dbReference type="CDD" id="cd01189">
    <property type="entry name" value="INT_ICEBs1_C_like"/>
    <property type="match status" value="1"/>
</dbReference>
<evidence type="ECO:0000256" key="5">
    <source>
        <dbReference type="PROSITE-ProRule" id="PRU01248"/>
    </source>
</evidence>
<dbReference type="GO" id="GO:0006310">
    <property type="term" value="P:DNA recombination"/>
    <property type="evidence" value="ECO:0007669"/>
    <property type="project" value="UniProtKB-KW"/>
</dbReference>
<dbReference type="HOGENOM" id="CLU_027562_17_1_9"/>
<evidence type="ECO:0000256" key="1">
    <source>
        <dbReference type="ARBA" id="ARBA00008857"/>
    </source>
</evidence>
<evidence type="ECO:0000256" key="2">
    <source>
        <dbReference type="ARBA" id="ARBA00022908"/>
    </source>
</evidence>
<dbReference type="eggNOG" id="COG0582">
    <property type="taxonomic scope" value="Bacteria"/>
</dbReference>
<evidence type="ECO:0008006" key="10">
    <source>
        <dbReference type="Google" id="ProtNLM"/>
    </source>
</evidence>
<dbReference type="InterPro" id="IPR004107">
    <property type="entry name" value="Integrase_SAM-like_N"/>
</dbReference>
<dbReference type="InterPro" id="IPR011010">
    <property type="entry name" value="DNA_brk_join_enz"/>
</dbReference>
<dbReference type="InterPro" id="IPR013762">
    <property type="entry name" value="Integrase-like_cat_sf"/>
</dbReference>
<dbReference type="InterPro" id="IPR002104">
    <property type="entry name" value="Integrase_catalytic"/>
</dbReference>
<keyword evidence="4" id="KW-0233">DNA recombination</keyword>
<proteinExistence type="inferred from homology"/>
<dbReference type="PROSITE" id="PS51900">
    <property type="entry name" value="CB"/>
    <property type="match status" value="1"/>
</dbReference>
<keyword evidence="9" id="KW-1185">Reference proteome</keyword>